<feature type="compositionally biased region" description="Basic and acidic residues" evidence="1">
    <location>
        <begin position="382"/>
        <end position="392"/>
    </location>
</feature>
<keyword evidence="3" id="KW-1185">Reference proteome</keyword>
<feature type="region of interest" description="Disordered" evidence="1">
    <location>
        <begin position="90"/>
        <end position="110"/>
    </location>
</feature>
<feature type="region of interest" description="Disordered" evidence="1">
    <location>
        <begin position="126"/>
        <end position="203"/>
    </location>
</feature>
<evidence type="ECO:0000313" key="3">
    <source>
        <dbReference type="Proteomes" id="UP001286456"/>
    </source>
</evidence>
<accession>A0AAE0MD49</accession>
<feature type="region of interest" description="Disordered" evidence="1">
    <location>
        <begin position="344"/>
        <end position="484"/>
    </location>
</feature>
<feature type="compositionally biased region" description="Basic residues" evidence="1">
    <location>
        <begin position="152"/>
        <end position="169"/>
    </location>
</feature>
<reference evidence="2" key="1">
    <citation type="journal article" date="2023" name="Mol. Phylogenet. Evol.">
        <title>Genome-scale phylogeny and comparative genomics of the fungal order Sordariales.</title>
        <authorList>
            <person name="Hensen N."/>
            <person name="Bonometti L."/>
            <person name="Westerberg I."/>
            <person name="Brannstrom I.O."/>
            <person name="Guillou S."/>
            <person name="Cros-Aarteil S."/>
            <person name="Calhoun S."/>
            <person name="Haridas S."/>
            <person name="Kuo A."/>
            <person name="Mondo S."/>
            <person name="Pangilinan J."/>
            <person name="Riley R."/>
            <person name="LaButti K."/>
            <person name="Andreopoulos B."/>
            <person name="Lipzen A."/>
            <person name="Chen C."/>
            <person name="Yan M."/>
            <person name="Daum C."/>
            <person name="Ng V."/>
            <person name="Clum A."/>
            <person name="Steindorff A."/>
            <person name="Ohm R.A."/>
            <person name="Martin F."/>
            <person name="Silar P."/>
            <person name="Natvig D.O."/>
            <person name="Lalanne C."/>
            <person name="Gautier V."/>
            <person name="Ament-Velasquez S.L."/>
            <person name="Kruys A."/>
            <person name="Hutchinson M.I."/>
            <person name="Powell A.J."/>
            <person name="Barry K."/>
            <person name="Miller A.N."/>
            <person name="Grigoriev I.V."/>
            <person name="Debuchy R."/>
            <person name="Gladieux P."/>
            <person name="Hiltunen Thoren M."/>
            <person name="Johannesson H."/>
        </authorList>
    </citation>
    <scope>NUCLEOTIDE SEQUENCE</scope>
    <source>
        <strain evidence="2">SMH4131-1</strain>
    </source>
</reference>
<evidence type="ECO:0000256" key="1">
    <source>
        <dbReference type="SAM" id="MobiDB-lite"/>
    </source>
</evidence>
<feature type="region of interest" description="Disordered" evidence="1">
    <location>
        <begin position="1"/>
        <end position="30"/>
    </location>
</feature>
<dbReference type="EMBL" id="JAUEPO010000003">
    <property type="protein sequence ID" value="KAK3327830.1"/>
    <property type="molecule type" value="Genomic_DNA"/>
</dbReference>
<proteinExistence type="predicted"/>
<feature type="compositionally biased region" description="Polar residues" evidence="1">
    <location>
        <begin position="417"/>
        <end position="432"/>
    </location>
</feature>
<feature type="compositionally biased region" description="Polar residues" evidence="1">
    <location>
        <begin position="223"/>
        <end position="232"/>
    </location>
</feature>
<organism evidence="2 3">
    <name type="scientific">Cercophora scortea</name>
    <dbReference type="NCBI Taxonomy" id="314031"/>
    <lineage>
        <taxon>Eukaryota</taxon>
        <taxon>Fungi</taxon>
        <taxon>Dikarya</taxon>
        <taxon>Ascomycota</taxon>
        <taxon>Pezizomycotina</taxon>
        <taxon>Sordariomycetes</taxon>
        <taxon>Sordariomycetidae</taxon>
        <taxon>Sordariales</taxon>
        <taxon>Lasiosphaeriaceae</taxon>
        <taxon>Cercophora</taxon>
    </lineage>
</organism>
<reference evidence="2" key="2">
    <citation type="submission" date="2023-06" db="EMBL/GenBank/DDBJ databases">
        <authorList>
            <consortium name="Lawrence Berkeley National Laboratory"/>
            <person name="Haridas S."/>
            <person name="Hensen N."/>
            <person name="Bonometti L."/>
            <person name="Westerberg I."/>
            <person name="Brannstrom I.O."/>
            <person name="Guillou S."/>
            <person name="Cros-Aarteil S."/>
            <person name="Calhoun S."/>
            <person name="Kuo A."/>
            <person name="Mondo S."/>
            <person name="Pangilinan J."/>
            <person name="Riley R."/>
            <person name="Labutti K."/>
            <person name="Andreopoulos B."/>
            <person name="Lipzen A."/>
            <person name="Chen C."/>
            <person name="Yanf M."/>
            <person name="Daum C."/>
            <person name="Ng V."/>
            <person name="Clum A."/>
            <person name="Steindorff A."/>
            <person name="Ohm R."/>
            <person name="Martin F."/>
            <person name="Silar P."/>
            <person name="Natvig D."/>
            <person name="Lalanne C."/>
            <person name="Gautier V."/>
            <person name="Ament-Velasquez S.L."/>
            <person name="Kruys A."/>
            <person name="Hutchinson M.I."/>
            <person name="Powell A.J."/>
            <person name="Barry K."/>
            <person name="Miller A.N."/>
            <person name="Grigoriev I.V."/>
            <person name="Debuchy R."/>
            <person name="Gladieux P."/>
            <person name="Thoren M.H."/>
            <person name="Johannesson H."/>
        </authorList>
    </citation>
    <scope>NUCLEOTIDE SEQUENCE</scope>
    <source>
        <strain evidence="2">SMH4131-1</strain>
    </source>
</reference>
<dbReference type="Proteomes" id="UP001286456">
    <property type="component" value="Unassembled WGS sequence"/>
</dbReference>
<feature type="region of interest" description="Disordered" evidence="1">
    <location>
        <begin position="585"/>
        <end position="612"/>
    </location>
</feature>
<feature type="compositionally biased region" description="Polar residues" evidence="1">
    <location>
        <begin position="585"/>
        <end position="595"/>
    </location>
</feature>
<sequence>MSSTTVTCSRKKSLRPSLVPQHVDSDQSSQEQVVSNALYAFARQEQRTVQLAPCNTQPQGSVPNSIHQHQPSINEMASALLDDTTQSLAAGVPDDDAVRPVTGGGPKLDNFSYPRAIGCYPLTQASKDAEPPVSYRNLRPKPVSIQKASPKIPRKSSKRNRRGTIKQRRTSPQSGGNAHSGKNIPKSTTGMFNPLAMNPPKLVTSASMPLDKLSKQLDDGSSRLESSTGPNSLNINHKVDLMLAATKSLKPIAQVNPQQGGTASKMSRIFVKNGPVGLLRKVTNVWKGHLRDTQHQQQESHGAAYVPTETLQSLTLPEQVSPITTIELRLNEGKNLNRDKVQKMMGGGIQRKPVPEDGNSLRDRKSYEDPFSEAPSRKRPPTKFENRLRENSVDESTMPLLPLDKNPFETERILESGTDSILSSAPIASSTPRIRVDRFPTTSESPTKKSRSATGGNASEDGDDTSCNSETPLQGKPKDDSASLAFSDGVRSNFDVFDEGRLLGGVFPYVPVVDNMEMKKHPSPGKGALERMMKEFRAKYPAVPLGPAADHDTTDELAYSPSKLTSVARPLEPVDKNRRFGGYLSLSSDGSTAASESLGERGRDGTPHDAGWRKPVRTMAVVKPVGITRSHTESQFTLHGCPRHIEMDELQMDAPSVTHGYAPLGSQEVY</sequence>
<name>A0AAE0MD49_9PEZI</name>
<protein>
    <submittedName>
        <fullName evidence="2">Uncharacterized protein</fullName>
    </submittedName>
</protein>
<comment type="caution">
    <text evidence="2">The sequence shown here is derived from an EMBL/GenBank/DDBJ whole genome shotgun (WGS) entry which is preliminary data.</text>
</comment>
<feature type="region of interest" description="Disordered" evidence="1">
    <location>
        <begin position="213"/>
        <end position="232"/>
    </location>
</feature>
<gene>
    <name evidence="2" type="ORF">B0T19DRAFT_461073</name>
</gene>
<evidence type="ECO:0000313" key="2">
    <source>
        <dbReference type="EMBL" id="KAK3327830.1"/>
    </source>
</evidence>
<feature type="compositionally biased region" description="Basic and acidic residues" evidence="1">
    <location>
        <begin position="213"/>
        <end position="222"/>
    </location>
</feature>
<feature type="compositionally biased region" description="Basic and acidic residues" evidence="1">
    <location>
        <begin position="353"/>
        <end position="368"/>
    </location>
</feature>
<dbReference type="AlphaFoldDB" id="A0AAE0MD49"/>
<feature type="compositionally biased region" description="Basic and acidic residues" evidence="1">
    <location>
        <begin position="598"/>
        <end position="612"/>
    </location>
</feature>